<proteinExistence type="predicted"/>
<dbReference type="EMBL" id="LGRX02007331">
    <property type="protein sequence ID" value="KAK3275245.1"/>
    <property type="molecule type" value="Genomic_DNA"/>
</dbReference>
<dbReference type="AlphaFoldDB" id="A0AAE0GBM3"/>
<organism evidence="1 2">
    <name type="scientific">Cymbomonas tetramitiformis</name>
    <dbReference type="NCBI Taxonomy" id="36881"/>
    <lineage>
        <taxon>Eukaryota</taxon>
        <taxon>Viridiplantae</taxon>
        <taxon>Chlorophyta</taxon>
        <taxon>Pyramimonadophyceae</taxon>
        <taxon>Pyramimonadales</taxon>
        <taxon>Pyramimonadaceae</taxon>
        <taxon>Cymbomonas</taxon>
    </lineage>
</organism>
<keyword evidence="2" id="KW-1185">Reference proteome</keyword>
<feature type="non-terminal residue" evidence="1">
    <location>
        <position position="1"/>
    </location>
</feature>
<protein>
    <submittedName>
        <fullName evidence="1">Uncharacterized protein</fullName>
    </submittedName>
</protein>
<name>A0AAE0GBM3_9CHLO</name>
<dbReference type="Proteomes" id="UP001190700">
    <property type="component" value="Unassembled WGS sequence"/>
</dbReference>
<gene>
    <name evidence="1" type="ORF">CYMTET_16614</name>
</gene>
<evidence type="ECO:0000313" key="2">
    <source>
        <dbReference type="Proteomes" id="UP001190700"/>
    </source>
</evidence>
<comment type="caution">
    <text evidence="1">The sequence shown here is derived from an EMBL/GenBank/DDBJ whole genome shotgun (WGS) entry which is preliminary data.</text>
</comment>
<accession>A0AAE0GBM3</accession>
<reference evidence="1 2" key="1">
    <citation type="journal article" date="2015" name="Genome Biol. Evol.">
        <title>Comparative Genomics of a Bacterivorous Green Alga Reveals Evolutionary Causalities and Consequences of Phago-Mixotrophic Mode of Nutrition.</title>
        <authorList>
            <person name="Burns J.A."/>
            <person name="Paasch A."/>
            <person name="Narechania A."/>
            <person name="Kim E."/>
        </authorList>
    </citation>
    <scope>NUCLEOTIDE SEQUENCE [LARGE SCALE GENOMIC DNA]</scope>
    <source>
        <strain evidence="1 2">PLY_AMNH</strain>
    </source>
</reference>
<sequence length="127" mass="14236">GKRLLAADLEAARPAGSLILRYRPQRLALRAYWPPGVLLLLKRYLPRNTGISLETPIASPLPARPVLQQRWYTIRHTRALRVRLGRHVASRGLCCLPGSTSRLRCHIPLLSCRTSAQDGARGRSKLQ</sequence>
<evidence type="ECO:0000313" key="1">
    <source>
        <dbReference type="EMBL" id="KAK3275245.1"/>
    </source>
</evidence>